<evidence type="ECO:0000256" key="2">
    <source>
        <dbReference type="ARBA" id="ARBA00022801"/>
    </source>
</evidence>
<dbReference type="InterPro" id="IPR001579">
    <property type="entry name" value="Glyco_hydro_18_chit_AS"/>
</dbReference>
<evidence type="ECO:0000313" key="12">
    <source>
        <dbReference type="Proteomes" id="UP000307440"/>
    </source>
</evidence>
<dbReference type="SUPFAM" id="SSF51445">
    <property type="entry name" value="(Trans)glycosidases"/>
    <property type="match status" value="1"/>
</dbReference>
<keyword evidence="5 7" id="KW-0326">Glycosidase</keyword>
<dbReference type="Gene3D" id="3.10.50.10">
    <property type="match status" value="1"/>
</dbReference>
<dbReference type="InterPro" id="IPR029070">
    <property type="entry name" value="Chitinase_insertion_sf"/>
</dbReference>
<feature type="domain" description="GH18" evidence="10">
    <location>
        <begin position="174"/>
        <end position="591"/>
    </location>
</feature>
<dbReference type="InterPro" id="IPR050314">
    <property type="entry name" value="Glycosyl_Hydrlase_18"/>
</dbReference>
<accession>A0A5C3L935</accession>
<dbReference type="STRING" id="230819.A0A5C3L935"/>
<dbReference type="InterPro" id="IPR036871">
    <property type="entry name" value="PX_dom_sf"/>
</dbReference>
<keyword evidence="4" id="KW-0119">Carbohydrate metabolism</keyword>
<dbReference type="InterPro" id="IPR017853">
    <property type="entry name" value="GH"/>
</dbReference>
<dbReference type="Proteomes" id="UP000307440">
    <property type="component" value="Unassembled WGS sequence"/>
</dbReference>
<dbReference type="AlphaFoldDB" id="A0A5C3L935"/>
<evidence type="ECO:0000256" key="6">
    <source>
        <dbReference type="ARBA" id="ARBA00023326"/>
    </source>
</evidence>
<evidence type="ECO:0000256" key="5">
    <source>
        <dbReference type="ARBA" id="ARBA00023295"/>
    </source>
</evidence>
<dbReference type="GO" id="GO:0008843">
    <property type="term" value="F:endochitinase activity"/>
    <property type="evidence" value="ECO:0007669"/>
    <property type="project" value="UniProtKB-EC"/>
</dbReference>
<keyword evidence="2 7" id="KW-0378">Hydrolase</keyword>
<gene>
    <name evidence="11" type="ORF">FA15DRAFT_428805</name>
</gene>
<dbReference type="InterPro" id="IPR001223">
    <property type="entry name" value="Glyco_hydro18_cat"/>
</dbReference>
<evidence type="ECO:0000259" key="9">
    <source>
        <dbReference type="PROSITE" id="PS50195"/>
    </source>
</evidence>
<evidence type="ECO:0000256" key="1">
    <source>
        <dbReference type="ARBA" id="ARBA00000822"/>
    </source>
</evidence>
<protein>
    <submittedName>
        <fullName evidence="11">Glycoside hydrolase</fullName>
    </submittedName>
</protein>
<comment type="catalytic activity">
    <reaction evidence="1">
        <text>Random endo-hydrolysis of N-acetyl-beta-D-glucosaminide (1-&gt;4)-beta-linkages in chitin and chitodextrins.</text>
        <dbReference type="EC" id="3.2.1.14"/>
    </reaction>
</comment>
<evidence type="ECO:0000256" key="8">
    <source>
        <dbReference type="RuleBase" id="RU004453"/>
    </source>
</evidence>
<dbReference type="PROSITE" id="PS50195">
    <property type="entry name" value="PX"/>
    <property type="match status" value="1"/>
</dbReference>
<dbReference type="PROSITE" id="PS51910">
    <property type="entry name" value="GH18_2"/>
    <property type="match status" value="1"/>
</dbReference>
<evidence type="ECO:0000313" key="11">
    <source>
        <dbReference type="EMBL" id="TFK29162.1"/>
    </source>
</evidence>
<sequence length="591" mass="63443">MPSTTTVSISGHTTASNPRPHILYTVKVNDNGNEIISHRRYSEFVTLFNVLKAPFQLPPKRLLVTYFIPSAWVDDALIAERKAGLAEFLNNLLSSDEYKNHSSLSQFLHGEETVEIPGRHNFDLEDALPSTLPRKAALNLAASRPTAAAIAAFANQASATSTNSDEVARVASTMISAAYYPGWSSGSNPPENLNFSKFDILFYAFVMPNSSSGINWDGGDKDVLRRLVAAARKSGYGTKIVLSVGGWSGCYWFSQACSTSSNRTKLHNALMEVVNTYGLDGIDLDWEYPNSPGAGNPYSANDSANYLTFMKLLRNSLGPCKIVSSAVAHLPWLGSNGKPLASVTDFASVMDYICIMNYDVWGSSGTPGPNAPLGNLCGTSKQPHASAQAALAQWKAAGFPASKQLLGLALYGWVSQSSKTVLNGAFMPSDNMVLLTKTEATPSDGKGDITFLNGAHPRAKDGSIAQSASVNTSTAEGDGEGEIVVQAADLRKWWGQQIPFKTLVSSGALVKKSDGTYGQGSGFTMGWDNCSNTPFLFNTSQQTVISYDDTWSLTDKAKFARDSGMAGCFTWSLDQDDGLTLQNAIRKALGK</sequence>
<name>A0A5C3L935_COPMA</name>
<keyword evidence="6" id="KW-0624">Polysaccharide degradation</keyword>
<organism evidence="11 12">
    <name type="scientific">Coprinopsis marcescibilis</name>
    <name type="common">Agaric fungus</name>
    <name type="synonym">Psathyrella marcescibilis</name>
    <dbReference type="NCBI Taxonomy" id="230819"/>
    <lineage>
        <taxon>Eukaryota</taxon>
        <taxon>Fungi</taxon>
        <taxon>Dikarya</taxon>
        <taxon>Basidiomycota</taxon>
        <taxon>Agaricomycotina</taxon>
        <taxon>Agaricomycetes</taxon>
        <taxon>Agaricomycetidae</taxon>
        <taxon>Agaricales</taxon>
        <taxon>Agaricineae</taxon>
        <taxon>Psathyrellaceae</taxon>
        <taxon>Coprinopsis</taxon>
    </lineage>
</organism>
<evidence type="ECO:0000256" key="7">
    <source>
        <dbReference type="RuleBase" id="RU000489"/>
    </source>
</evidence>
<dbReference type="Gene3D" id="3.30.1520.10">
    <property type="entry name" value="Phox-like domain"/>
    <property type="match status" value="1"/>
</dbReference>
<dbReference type="Gene3D" id="3.20.20.80">
    <property type="entry name" value="Glycosidases"/>
    <property type="match status" value="2"/>
</dbReference>
<dbReference type="OrthoDB" id="73875at2759"/>
<keyword evidence="3" id="KW-0146">Chitin degradation</keyword>
<dbReference type="GO" id="GO:0035091">
    <property type="term" value="F:phosphatidylinositol binding"/>
    <property type="evidence" value="ECO:0007669"/>
    <property type="project" value="InterPro"/>
</dbReference>
<dbReference type="GO" id="GO:0006032">
    <property type="term" value="P:chitin catabolic process"/>
    <property type="evidence" value="ECO:0007669"/>
    <property type="project" value="UniProtKB-KW"/>
</dbReference>
<dbReference type="GO" id="GO:0000272">
    <property type="term" value="P:polysaccharide catabolic process"/>
    <property type="evidence" value="ECO:0007669"/>
    <property type="project" value="UniProtKB-KW"/>
</dbReference>
<evidence type="ECO:0000259" key="10">
    <source>
        <dbReference type="PROSITE" id="PS51910"/>
    </source>
</evidence>
<dbReference type="Pfam" id="PF00704">
    <property type="entry name" value="Glyco_hydro_18"/>
    <property type="match status" value="1"/>
</dbReference>
<dbReference type="InterPro" id="IPR001683">
    <property type="entry name" value="PX_dom"/>
</dbReference>
<dbReference type="CDD" id="cd06093">
    <property type="entry name" value="PX_domain"/>
    <property type="match status" value="1"/>
</dbReference>
<dbReference type="InterPro" id="IPR011583">
    <property type="entry name" value="Chitinase_II/V-like_cat"/>
</dbReference>
<keyword evidence="12" id="KW-1185">Reference proteome</keyword>
<evidence type="ECO:0000256" key="4">
    <source>
        <dbReference type="ARBA" id="ARBA00023277"/>
    </source>
</evidence>
<dbReference type="GO" id="GO:0008061">
    <property type="term" value="F:chitin binding"/>
    <property type="evidence" value="ECO:0007669"/>
    <property type="project" value="InterPro"/>
</dbReference>
<dbReference type="PANTHER" id="PTHR11177">
    <property type="entry name" value="CHITINASE"/>
    <property type="match status" value="1"/>
</dbReference>
<dbReference type="Pfam" id="PF00787">
    <property type="entry name" value="PX"/>
    <property type="match status" value="1"/>
</dbReference>
<dbReference type="GO" id="GO:0005576">
    <property type="term" value="C:extracellular region"/>
    <property type="evidence" value="ECO:0007669"/>
    <property type="project" value="TreeGrafter"/>
</dbReference>
<dbReference type="PANTHER" id="PTHR11177:SF317">
    <property type="entry name" value="CHITINASE 12-RELATED"/>
    <property type="match status" value="1"/>
</dbReference>
<dbReference type="SUPFAM" id="SSF64268">
    <property type="entry name" value="PX domain"/>
    <property type="match status" value="1"/>
</dbReference>
<dbReference type="PROSITE" id="PS01095">
    <property type="entry name" value="GH18_1"/>
    <property type="match status" value="1"/>
</dbReference>
<dbReference type="EMBL" id="ML210151">
    <property type="protein sequence ID" value="TFK29162.1"/>
    <property type="molecule type" value="Genomic_DNA"/>
</dbReference>
<reference evidence="11 12" key="1">
    <citation type="journal article" date="2019" name="Nat. Ecol. Evol.">
        <title>Megaphylogeny resolves global patterns of mushroom evolution.</title>
        <authorList>
            <person name="Varga T."/>
            <person name="Krizsan K."/>
            <person name="Foldi C."/>
            <person name="Dima B."/>
            <person name="Sanchez-Garcia M."/>
            <person name="Sanchez-Ramirez S."/>
            <person name="Szollosi G.J."/>
            <person name="Szarkandi J.G."/>
            <person name="Papp V."/>
            <person name="Albert L."/>
            <person name="Andreopoulos W."/>
            <person name="Angelini C."/>
            <person name="Antonin V."/>
            <person name="Barry K.W."/>
            <person name="Bougher N.L."/>
            <person name="Buchanan P."/>
            <person name="Buyck B."/>
            <person name="Bense V."/>
            <person name="Catcheside P."/>
            <person name="Chovatia M."/>
            <person name="Cooper J."/>
            <person name="Damon W."/>
            <person name="Desjardin D."/>
            <person name="Finy P."/>
            <person name="Geml J."/>
            <person name="Haridas S."/>
            <person name="Hughes K."/>
            <person name="Justo A."/>
            <person name="Karasinski D."/>
            <person name="Kautmanova I."/>
            <person name="Kiss B."/>
            <person name="Kocsube S."/>
            <person name="Kotiranta H."/>
            <person name="LaButti K.M."/>
            <person name="Lechner B.E."/>
            <person name="Liimatainen K."/>
            <person name="Lipzen A."/>
            <person name="Lukacs Z."/>
            <person name="Mihaltcheva S."/>
            <person name="Morgado L.N."/>
            <person name="Niskanen T."/>
            <person name="Noordeloos M.E."/>
            <person name="Ohm R.A."/>
            <person name="Ortiz-Santana B."/>
            <person name="Ovrebo C."/>
            <person name="Racz N."/>
            <person name="Riley R."/>
            <person name="Savchenko A."/>
            <person name="Shiryaev A."/>
            <person name="Soop K."/>
            <person name="Spirin V."/>
            <person name="Szebenyi C."/>
            <person name="Tomsovsky M."/>
            <person name="Tulloss R.E."/>
            <person name="Uehling J."/>
            <person name="Grigoriev I.V."/>
            <person name="Vagvolgyi C."/>
            <person name="Papp T."/>
            <person name="Martin F.M."/>
            <person name="Miettinen O."/>
            <person name="Hibbett D.S."/>
            <person name="Nagy L.G."/>
        </authorList>
    </citation>
    <scope>NUCLEOTIDE SEQUENCE [LARGE SCALE GENOMIC DNA]</scope>
    <source>
        <strain evidence="11 12">CBS 121175</strain>
    </source>
</reference>
<dbReference type="SMART" id="SM00636">
    <property type="entry name" value="Glyco_18"/>
    <property type="match status" value="1"/>
</dbReference>
<feature type="domain" description="PX" evidence="9">
    <location>
        <begin position="2"/>
        <end position="115"/>
    </location>
</feature>
<comment type="similarity">
    <text evidence="8">Belongs to the glycosyl hydrolase 18 family.</text>
</comment>
<proteinExistence type="inferred from homology"/>
<evidence type="ECO:0000256" key="3">
    <source>
        <dbReference type="ARBA" id="ARBA00023024"/>
    </source>
</evidence>